<sequence length="170" mass="19176">MNDLLRKKLKNLPWSQKPKQTAIRTRCPSANIYNVVPQDSEKNSSSKFPRNDIESMPSSLHGGLSSESAVSTQLTSLPLIPNYSVKTSARKQAINFWLFKARLREDGKYGRSRFSKGLDISIQIKFYKQNSGSVEDSFVLAVVWVRPNINYLVISVEVTSEHQNKVTAAE</sequence>
<reference evidence="1" key="1">
    <citation type="journal article" date="2023" name="G3 (Bethesda)">
        <title>A reference genome for the long-term kleptoplast-retaining sea slug Elysia crispata morphotype clarki.</title>
        <authorList>
            <person name="Eastman K.E."/>
            <person name="Pendleton A.L."/>
            <person name="Shaikh M.A."/>
            <person name="Suttiyut T."/>
            <person name="Ogas R."/>
            <person name="Tomko P."/>
            <person name="Gavelis G."/>
            <person name="Widhalm J.R."/>
            <person name="Wisecaver J.H."/>
        </authorList>
    </citation>
    <scope>NUCLEOTIDE SEQUENCE</scope>
    <source>
        <strain evidence="1">ECLA1</strain>
    </source>
</reference>
<protein>
    <submittedName>
        <fullName evidence="1">Uncharacterized protein</fullName>
    </submittedName>
</protein>
<proteinExistence type="predicted"/>
<dbReference type="AlphaFoldDB" id="A0AAE1DEZ6"/>
<keyword evidence="2" id="KW-1185">Reference proteome</keyword>
<accession>A0AAE1DEZ6</accession>
<evidence type="ECO:0000313" key="2">
    <source>
        <dbReference type="Proteomes" id="UP001283361"/>
    </source>
</evidence>
<gene>
    <name evidence="1" type="ORF">RRG08_020609</name>
</gene>
<organism evidence="1 2">
    <name type="scientific">Elysia crispata</name>
    <name type="common">lettuce slug</name>
    <dbReference type="NCBI Taxonomy" id="231223"/>
    <lineage>
        <taxon>Eukaryota</taxon>
        <taxon>Metazoa</taxon>
        <taxon>Spiralia</taxon>
        <taxon>Lophotrochozoa</taxon>
        <taxon>Mollusca</taxon>
        <taxon>Gastropoda</taxon>
        <taxon>Heterobranchia</taxon>
        <taxon>Euthyneura</taxon>
        <taxon>Panpulmonata</taxon>
        <taxon>Sacoglossa</taxon>
        <taxon>Placobranchoidea</taxon>
        <taxon>Plakobranchidae</taxon>
        <taxon>Elysia</taxon>
    </lineage>
</organism>
<comment type="caution">
    <text evidence="1">The sequence shown here is derived from an EMBL/GenBank/DDBJ whole genome shotgun (WGS) entry which is preliminary data.</text>
</comment>
<evidence type="ECO:0000313" key="1">
    <source>
        <dbReference type="EMBL" id="KAK3768091.1"/>
    </source>
</evidence>
<dbReference type="EMBL" id="JAWDGP010004070">
    <property type="protein sequence ID" value="KAK3768091.1"/>
    <property type="molecule type" value="Genomic_DNA"/>
</dbReference>
<dbReference type="Proteomes" id="UP001283361">
    <property type="component" value="Unassembled WGS sequence"/>
</dbReference>
<name>A0AAE1DEZ6_9GAST</name>